<dbReference type="PANTHER" id="PTHR36440:SF1">
    <property type="entry name" value="PUTATIVE (AFU_ORTHOLOGUE AFUA_8G07350)-RELATED"/>
    <property type="match status" value="1"/>
</dbReference>
<dbReference type="SUPFAM" id="SSF51182">
    <property type="entry name" value="RmlC-like cupins"/>
    <property type="match status" value="1"/>
</dbReference>
<dbReference type="InterPro" id="IPR011051">
    <property type="entry name" value="RmlC_Cupin_sf"/>
</dbReference>
<reference evidence="3" key="1">
    <citation type="journal article" date="2019" name="Int. J. Syst. Evol. Microbiol.">
        <title>The Global Catalogue of Microorganisms (GCM) 10K type strain sequencing project: providing services to taxonomists for standard genome sequencing and annotation.</title>
        <authorList>
            <consortium name="The Broad Institute Genomics Platform"/>
            <consortium name="The Broad Institute Genome Sequencing Center for Infectious Disease"/>
            <person name="Wu L."/>
            <person name="Ma J."/>
        </authorList>
    </citation>
    <scope>NUCLEOTIDE SEQUENCE [LARGE SCALE GENOMIC DNA]</scope>
    <source>
        <strain evidence="3">JCM 18961</strain>
    </source>
</reference>
<dbReference type="InterPro" id="IPR013096">
    <property type="entry name" value="Cupin_2"/>
</dbReference>
<sequence length="192" mass="21130">MARSGEELEHPVTGERLVWRRVARDTDGDLVECDLFALPGGHPAAAHVHPNQQERFGVLAGSVKLRVDGDESTLEVGDWAEVPVGKPHTWWNDGSEDAHVLVQVSPALRTEMFFETFFGLAKDGKTNAKGLPNPLSMAVILREYRDEIRLAAPPASVQTAVFAPLAVLGRAFGFRGWYPRYSADPIPKAHPR</sequence>
<gene>
    <name evidence="2" type="ORF">GCM10025782_29370</name>
</gene>
<evidence type="ECO:0000313" key="3">
    <source>
        <dbReference type="Proteomes" id="UP001500556"/>
    </source>
</evidence>
<keyword evidence="3" id="KW-1185">Reference proteome</keyword>
<dbReference type="Pfam" id="PF07883">
    <property type="entry name" value="Cupin_2"/>
    <property type="match status" value="1"/>
</dbReference>
<name>A0ABP8YIK1_9MICO</name>
<dbReference type="RefSeq" id="WP_345504494.1">
    <property type="nucleotide sequence ID" value="NZ_BAABLO010000012.1"/>
</dbReference>
<dbReference type="EMBL" id="BAABLO010000012">
    <property type="protein sequence ID" value="GAA4728707.1"/>
    <property type="molecule type" value="Genomic_DNA"/>
</dbReference>
<dbReference type="PANTHER" id="PTHR36440">
    <property type="entry name" value="PUTATIVE (AFU_ORTHOLOGUE AFUA_8G07350)-RELATED"/>
    <property type="match status" value="1"/>
</dbReference>
<organism evidence="2 3">
    <name type="scientific">Pedococcus ginsenosidimutans</name>
    <dbReference type="NCBI Taxonomy" id="490570"/>
    <lineage>
        <taxon>Bacteria</taxon>
        <taxon>Bacillati</taxon>
        <taxon>Actinomycetota</taxon>
        <taxon>Actinomycetes</taxon>
        <taxon>Micrococcales</taxon>
        <taxon>Intrasporangiaceae</taxon>
        <taxon>Pedococcus</taxon>
    </lineage>
</organism>
<dbReference type="InterPro" id="IPR053146">
    <property type="entry name" value="QDO-like"/>
</dbReference>
<comment type="caution">
    <text evidence="2">The sequence shown here is derived from an EMBL/GenBank/DDBJ whole genome shotgun (WGS) entry which is preliminary data.</text>
</comment>
<dbReference type="Gene3D" id="2.60.120.10">
    <property type="entry name" value="Jelly Rolls"/>
    <property type="match status" value="1"/>
</dbReference>
<dbReference type="CDD" id="cd02208">
    <property type="entry name" value="cupin_RmlC-like"/>
    <property type="match status" value="1"/>
</dbReference>
<feature type="domain" description="Cupin type-2" evidence="1">
    <location>
        <begin position="37"/>
        <end position="102"/>
    </location>
</feature>
<protein>
    <submittedName>
        <fullName evidence="2">Cupin domain-containing protein</fullName>
    </submittedName>
</protein>
<dbReference type="Proteomes" id="UP001500556">
    <property type="component" value="Unassembled WGS sequence"/>
</dbReference>
<evidence type="ECO:0000313" key="2">
    <source>
        <dbReference type="EMBL" id="GAA4728707.1"/>
    </source>
</evidence>
<accession>A0ABP8YIK1</accession>
<evidence type="ECO:0000259" key="1">
    <source>
        <dbReference type="Pfam" id="PF07883"/>
    </source>
</evidence>
<dbReference type="InterPro" id="IPR014710">
    <property type="entry name" value="RmlC-like_jellyroll"/>
</dbReference>
<proteinExistence type="predicted"/>